<comment type="caution">
    <text evidence="2">The sequence shown here is derived from an EMBL/GenBank/DDBJ whole genome shotgun (WGS) entry which is preliminary data.</text>
</comment>
<keyword evidence="1" id="KW-1133">Transmembrane helix</keyword>
<evidence type="ECO:0000313" key="2">
    <source>
        <dbReference type="EMBL" id="TCJ31046.1"/>
    </source>
</evidence>
<feature type="transmembrane region" description="Helical" evidence="1">
    <location>
        <begin position="53"/>
        <end position="70"/>
    </location>
</feature>
<feature type="transmembrane region" description="Helical" evidence="1">
    <location>
        <begin position="21"/>
        <end position="47"/>
    </location>
</feature>
<keyword evidence="1" id="KW-0812">Transmembrane</keyword>
<sequence>MTDNFGHMGNGDWISRSMTGILVGMGCAALPFVLFAAVIVGVIAAAITGSTVIGWFAGVGVTAFMIGLLAEGA</sequence>
<evidence type="ECO:0000313" key="3">
    <source>
        <dbReference type="Proteomes" id="UP000295453"/>
    </source>
</evidence>
<evidence type="ECO:0000256" key="1">
    <source>
        <dbReference type="SAM" id="Phobius"/>
    </source>
</evidence>
<dbReference type="AlphaFoldDB" id="A0A4R1CLE8"/>
<keyword evidence="3" id="KW-1185">Reference proteome</keyword>
<gene>
    <name evidence="2" type="ORF">EPD65_00265</name>
</gene>
<dbReference type="EMBL" id="SJZJ01000001">
    <property type="protein sequence ID" value="TCJ31046.1"/>
    <property type="molecule type" value="Genomic_DNA"/>
</dbReference>
<dbReference type="RefSeq" id="WP_131580761.1">
    <property type="nucleotide sequence ID" value="NZ_SJZJ01000001.1"/>
</dbReference>
<reference evidence="2 3" key="1">
    <citation type="submission" date="2019-03" db="EMBL/GenBank/DDBJ databases">
        <authorList>
            <person name="Kim M.K.M."/>
        </authorList>
    </citation>
    <scope>NUCLEOTIDE SEQUENCE [LARGE SCALE GENOMIC DNA]</scope>
    <source>
        <strain evidence="2 3">18JY15-6</strain>
    </source>
</reference>
<organism evidence="2 3">
    <name type="scientific">Nocardioides jejuensis</name>
    <dbReference type="NCBI Taxonomy" id="2502782"/>
    <lineage>
        <taxon>Bacteria</taxon>
        <taxon>Bacillati</taxon>
        <taxon>Actinomycetota</taxon>
        <taxon>Actinomycetes</taxon>
        <taxon>Propionibacteriales</taxon>
        <taxon>Nocardioidaceae</taxon>
        <taxon>Nocardioides</taxon>
    </lineage>
</organism>
<dbReference type="Proteomes" id="UP000295453">
    <property type="component" value="Unassembled WGS sequence"/>
</dbReference>
<name>A0A4R1CLE8_9ACTN</name>
<protein>
    <submittedName>
        <fullName evidence="2">Uncharacterized protein</fullName>
    </submittedName>
</protein>
<keyword evidence="1" id="KW-0472">Membrane</keyword>
<accession>A0A4R1CLE8</accession>
<proteinExistence type="predicted"/>